<keyword evidence="2" id="KW-1185">Reference proteome</keyword>
<proteinExistence type="predicted"/>
<accession>A0A330HM84</accession>
<gene>
    <name evidence="1" type="ORF">DPM33_19045</name>
</gene>
<dbReference type="Proteomes" id="UP000251558">
    <property type="component" value="Unassembled WGS sequence"/>
</dbReference>
<dbReference type="SUPFAM" id="SSF52980">
    <property type="entry name" value="Restriction endonuclease-like"/>
    <property type="match status" value="1"/>
</dbReference>
<sequence>MLTGILLEPAYLANHARILTLLHWALVLANGRRSPVKNDLTGLFAAMSDHPAALSEDPPEDAFVDIVWTTQSGFRIFPGIYTGAGFHLQRLLDTAQQEEDNVADAAGVRDVMTLLCLSEAVASRCGLLAGAFEESQPRASLRPNSRHAFKVGAFTCFRAEELNALGIEAAQLKRFVLQPTPDLLEQPFGATDLENSPLIEWEGGVQVLSPPGLVAAAIAHMVLALGPSLAKSLYLRDMARWLGVDLPRAHAKPLPGCDVAIGDPGWSKSIEERALALEFDHDKHAHLLVLEAKWPKSRDNAVPPPLGGGSRLASALSRLVRKLYDEIEEGDGADAGLTMLVHNSPGWDLQIGDLPDLGPRWFVVSMSAYSFSMLLRAPGFELLKFWKMLAELRELRHRGMIIKLWPDPIVYWSVWEDFGFTFTPALADMRGVALIGDTSLVAPLVRRVRDAWCTHGVATPWGDLSIVERYPDNDDTAPDPQSPIYNDHMAIAAGTLVGVVENEHGPWWVSVGRPPADVEDRQFLLLLWQAVLEWLSRASVEVGGRLSATAKPLLVTLLPIPITITDGPDTAQFFYSPDGSEVRIALPANLMERMVRVDNAAEVQVLAWILEGILTLRGEATTINALNWAGEILANPDLKMIHITRDIDQAFAIDLTTDKTRYRPLQAPDLAVAGRWMDERLIGRHRLTVAPPMTPISDAGQVNVILNAAVDVHWETCRDRLSSLDRGETLHLVLGLIEAAHRHRVDDERGARARRVAYTDDPQLGVRRANQRDHAFRTYRVVAEMALCACPMTGGRRPGLSDIDAIAAQVAALVHTAEFSDAAQRTLIKGELTFLPDGSILPYGGGAEAFITQYLKACLEEAVTIDEERYPDLFDTPQDDTEWIERHQDDPLSSGKEEEGDSGAFEHVVREEIGLTSSAIAVISFALQSIAAERSFEVTRLRRSELTAAIVPMTGRLGNPISSDEFDRFLAAFGLFTRPAWDTPPPGFAPSDIFPWFFERRLSLMTRPLLVLGNEDDPEIMFGVRQVQMGTEYAMLLLEMGIWDKAKLRTAAAKAYIDAEVARRGRAFERKVAEIFTEAGWRPHESIPMTRLGASKKLGEIDVLAVSVDETTWVVVECKWFGAARTPREVAAWMQDFHGHDGDKLHKHLQRCDWIEVNSAMVAQRLHLKPPQRILRRLVTTRPTPLAFVNEVPAQANVRTERQLQAEFGQLPTVR</sequence>
<organism evidence="1 2">
    <name type="scientific">Mesorhizobium hawassense</name>
    <dbReference type="NCBI Taxonomy" id="1209954"/>
    <lineage>
        <taxon>Bacteria</taxon>
        <taxon>Pseudomonadati</taxon>
        <taxon>Pseudomonadota</taxon>
        <taxon>Alphaproteobacteria</taxon>
        <taxon>Hyphomicrobiales</taxon>
        <taxon>Phyllobacteriaceae</taxon>
        <taxon>Mesorhizobium</taxon>
    </lineage>
</organism>
<protein>
    <submittedName>
        <fullName evidence="1">Uncharacterized protein</fullName>
    </submittedName>
</protein>
<evidence type="ECO:0000313" key="2">
    <source>
        <dbReference type="Proteomes" id="UP000251558"/>
    </source>
</evidence>
<evidence type="ECO:0000313" key="1">
    <source>
        <dbReference type="EMBL" id="RAZ89070.1"/>
    </source>
</evidence>
<dbReference type="InterPro" id="IPR011335">
    <property type="entry name" value="Restrct_endonuc-II-like"/>
</dbReference>
<dbReference type="AlphaFoldDB" id="A0A330HM84"/>
<comment type="caution">
    <text evidence="1">The sequence shown here is derived from an EMBL/GenBank/DDBJ whole genome shotgun (WGS) entry which is preliminary data.</text>
</comment>
<dbReference type="EMBL" id="QMBP01000009">
    <property type="protein sequence ID" value="RAZ89070.1"/>
    <property type="molecule type" value="Genomic_DNA"/>
</dbReference>
<name>A0A330HM84_9HYPH</name>
<reference evidence="1 2" key="1">
    <citation type="submission" date="2018-07" db="EMBL/GenBank/DDBJ databases">
        <title>Diversity of Mesorhizobium strains in Brazil.</title>
        <authorList>
            <person name="Helene L.C.F."/>
            <person name="Dall'Agnol R."/>
            <person name="Delamuta J.R.M."/>
            <person name="Hungria M."/>
        </authorList>
    </citation>
    <scope>NUCLEOTIDE SEQUENCE [LARGE SCALE GENOMIC DNA]</scope>
    <source>
        <strain evidence="1 2">AC99b</strain>
    </source>
</reference>
<dbReference type="OrthoDB" id="7591888at2"/>
<dbReference type="RefSeq" id="WP_146770282.1">
    <property type="nucleotide sequence ID" value="NZ_QMBP01000009.1"/>
</dbReference>